<dbReference type="AlphaFoldDB" id="A0A178CVT7"/>
<dbReference type="Proteomes" id="UP000185904">
    <property type="component" value="Unassembled WGS sequence"/>
</dbReference>
<feature type="transmembrane region" description="Helical" evidence="8">
    <location>
        <begin position="136"/>
        <end position="161"/>
    </location>
</feature>
<dbReference type="InterPro" id="IPR004695">
    <property type="entry name" value="SLAC1/Mae1/Ssu1/TehA"/>
</dbReference>
<keyword evidence="6 8" id="KW-1133">Transmembrane helix</keyword>
<dbReference type="OrthoDB" id="1099at2759"/>
<evidence type="ECO:0000256" key="3">
    <source>
        <dbReference type="ARBA" id="ARBA00022448"/>
    </source>
</evidence>
<feature type="transmembrane region" description="Helical" evidence="8">
    <location>
        <begin position="424"/>
        <end position="448"/>
    </location>
</feature>
<accession>A0A178CVT7</accession>
<dbReference type="GO" id="GO:0005886">
    <property type="term" value="C:plasma membrane"/>
    <property type="evidence" value="ECO:0007669"/>
    <property type="project" value="UniProtKB-SubCell"/>
</dbReference>
<feature type="transmembrane region" description="Helical" evidence="8">
    <location>
        <begin position="318"/>
        <end position="340"/>
    </location>
</feature>
<gene>
    <name evidence="9" type="ORF">AYO20_07084</name>
</gene>
<evidence type="ECO:0000256" key="2">
    <source>
        <dbReference type="ARBA" id="ARBA00008566"/>
    </source>
</evidence>
<feature type="transmembrane region" description="Helical" evidence="8">
    <location>
        <begin position="249"/>
        <end position="273"/>
    </location>
</feature>
<protein>
    <recommendedName>
        <fullName evidence="11">Sulfite efflux pump SSU1</fullName>
    </recommendedName>
</protein>
<evidence type="ECO:0000256" key="8">
    <source>
        <dbReference type="SAM" id="Phobius"/>
    </source>
</evidence>
<keyword evidence="5 8" id="KW-0812">Transmembrane</keyword>
<dbReference type="Pfam" id="PF03595">
    <property type="entry name" value="SLAC1"/>
    <property type="match status" value="1"/>
</dbReference>
<dbReference type="InterPro" id="IPR038665">
    <property type="entry name" value="Voltage-dep_anion_channel_sf"/>
</dbReference>
<reference evidence="9 10" key="1">
    <citation type="submission" date="2016-03" db="EMBL/GenBank/DDBJ databases">
        <title>The draft genome sequence of Fonsecaea nubica causative agent of cutaneous subcutaneous infection in human host.</title>
        <authorList>
            <person name="Costa F."/>
            <person name="Sybren D.H."/>
            <person name="Raittz R.T."/>
            <person name="Weiss V.A."/>
            <person name="Leao A.C."/>
            <person name="Gomes R."/>
            <person name="De Souza E.M."/>
            <person name="Pedrosa F.O."/>
            <person name="Steffens M.B."/>
            <person name="Bombassaro A."/>
            <person name="Tadra-Sfeir M.Z."/>
            <person name="Moreno L.F."/>
            <person name="Najafzadeh M.J."/>
            <person name="Felipe M.S."/>
            <person name="Teixeira M."/>
            <person name="Sun J."/>
            <person name="Xi L."/>
            <person name="Castro M.A."/>
            <person name="Vicente V.A."/>
        </authorList>
    </citation>
    <scope>NUCLEOTIDE SEQUENCE [LARGE SCALE GENOMIC DNA]</scope>
    <source>
        <strain evidence="9 10">CBS 269.64</strain>
    </source>
</reference>
<sequence length="486" mass="53809">MPEAPSRPTRPRTLTRLVTNAAVSLQKTLSGGTAEDGDIACWNPALGDGPEVTSLPPASRLSTQDGKQMALELRKKGELGWRKYVKYFTPSWFTVTMGTGKPARNSSHLLLTQRLIPGHHKVVASLLNQFPYNARWLYWLSVIVLCLNIGLFAFFIFVSVLQLVLFPKVWITIVERPNQAFFLSSIPVSLGTIVNMMVFVCAPSWGRWVIYLSWGLWMADAAISLLCALFLPFLLVIKRQEETPLSTFTALQMFPVIGTVVASATAALVADVLPNDEQALATVIIGYVLWGVGVPSAIFILVIYWQRLTIHKLPPREVIVSCFIPLGPLNMGAFAIMKLGSVAMRVFASTKTIHPLAGDLAYNLGVLLSLVLWGFTLLWLFLAVATIYHCKHFPFNMGWWGFTFPIGTFALSSNTLAKEIPSKFFRVIGSITSVCVFLLWILVVYATLRDLITGGQRLFKTPTRAAPNIDDKAPDQFDDAAETKLV</sequence>
<feature type="transmembrane region" description="Helical" evidence="8">
    <location>
        <begin position="279"/>
        <end position="306"/>
    </location>
</feature>
<evidence type="ECO:0000256" key="6">
    <source>
        <dbReference type="ARBA" id="ARBA00022989"/>
    </source>
</evidence>
<dbReference type="Gene3D" id="1.50.10.150">
    <property type="entry name" value="Voltage-dependent anion channel"/>
    <property type="match status" value="1"/>
</dbReference>
<evidence type="ECO:0000256" key="4">
    <source>
        <dbReference type="ARBA" id="ARBA00022475"/>
    </source>
</evidence>
<keyword evidence="10" id="KW-1185">Reference proteome</keyword>
<evidence type="ECO:0000256" key="1">
    <source>
        <dbReference type="ARBA" id="ARBA00004651"/>
    </source>
</evidence>
<dbReference type="RefSeq" id="XP_022498589.1">
    <property type="nucleotide sequence ID" value="XM_022645371.1"/>
</dbReference>
<dbReference type="GeneID" id="34590497"/>
<dbReference type="EMBL" id="LVCJ01000048">
    <property type="protein sequence ID" value="OAL33577.1"/>
    <property type="molecule type" value="Genomic_DNA"/>
</dbReference>
<dbReference type="InterPro" id="IPR051629">
    <property type="entry name" value="Sulfite_efflux_TDT"/>
</dbReference>
<evidence type="ECO:0008006" key="11">
    <source>
        <dbReference type="Google" id="ProtNLM"/>
    </source>
</evidence>
<dbReference type="PANTHER" id="PTHR31686:SF1">
    <property type="entry name" value="SULFITE EFFLUX PUMP SSU1"/>
    <property type="match status" value="1"/>
</dbReference>
<comment type="caution">
    <text evidence="9">The sequence shown here is derived from an EMBL/GenBank/DDBJ whole genome shotgun (WGS) entry which is preliminary data.</text>
</comment>
<feature type="transmembrane region" description="Helical" evidence="8">
    <location>
        <begin position="360"/>
        <end position="381"/>
    </location>
</feature>
<comment type="subcellular location">
    <subcellularLocation>
        <location evidence="1">Cell membrane</location>
        <topology evidence="1">Multi-pass membrane protein</topology>
    </subcellularLocation>
</comment>
<organism evidence="9 10">
    <name type="scientific">Fonsecaea nubica</name>
    <dbReference type="NCBI Taxonomy" id="856822"/>
    <lineage>
        <taxon>Eukaryota</taxon>
        <taxon>Fungi</taxon>
        <taxon>Dikarya</taxon>
        <taxon>Ascomycota</taxon>
        <taxon>Pezizomycotina</taxon>
        <taxon>Eurotiomycetes</taxon>
        <taxon>Chaetothyriomycetidae</taxon>
        <taxon>Chaetothyriales</taxon>
        <taxon>Herpotrichiellaceae</taxon>
        <taxon>Fonsecaea</taxon>
    </lineage>
</organism>
<dbReference type="CDD" id="cd09318">
    <property type="entry name" value="TDT_SSU1"/>
    <property type="match status" value="1"/>
</dbReference>
<proteinExistence type="inferred from homology"/>
<keyword evidence="4" id="KW-1003">Cell membrane</keyword>
<keyword evidence="7 8" id="KW-0472">Membrane</keyword>
<comment type="similarity">
    <text evidence="2">Belongs to the tellurite-resistance/dicarboxylate transporter (TDT) family.</text>
</comment>
<keyword evidence="3" id="KW-0813">Transport</keyword>
<feature type="transmembrane region" description="Helical" evidence="8">
    <location>
        <begin position="181"/>
        <end position="205"/>
    </location>
</feature>
<feature type="transmembrane region" description="Helical" evidence="8">
    <location>
        <begin position="211"/>
        <end position="237"/>
    </location>
</feature>
<dbReference type="GO" id="GO:0000319">
    <property type="term" value="F:sulfite transmembrane transporter activity"/>
    <property type="evidence" value="ECO:0007669"/>
    <property type="project" value="TreeGrafter"/>
</dbReference>
<dbReference type="PANTHER" id="PTHR31686">
    <property type="match status" value="1"/>
</dbReference>
<evidence type="ECO:0000256" key="5">
    <source>
        <dbReference type="ARBA" id="ARBA00022692"/>
    </source>
</evidence>
<name>A0A178CVT7_9EURO</name>
<feature type="transmembrane region" description="Helical" evidence="8">
    <location>
        <begin position="393"/>
        <end position="412"/>
    </location>
</feature>
<evidence type="ECO:0000313" key="9">
    <source>
        <dbReference type="EMBL" id="OAL33577.1"/>
    </source>
</evidence>
<evidence type="ECO:0000256" key="7">
    <source>
        <dbReference type="ARBA" id="ARBA00023136"/>
    </source>
</evidence>
<evidence type="ECO:0000313" key="10">
    <source>
        <dbReference type="Proteomes" id="UP000185904"/>
    </source>
</evidence>